<evidence type="ECO:0000313" key="5">
    <source>
        <dbReference type="Proteomes" id="UP000054693"/>
    </source>
</evidence>
<dbReference type="Gene3D" id="6.10.140.2010">
    <property type="match status" value="1"/>
</dbReference>
<feature type="domain" description="LidA long coiled-coil" evidence="3">
    <location>
        <begin position="217"/>
        <end position="351"/>
    </location>
</feature>
<sequence>MAIAKENITEHLTSDELALINKKLDVAIQSKVSSGELSFSPKDGGDPNPSTIDLSHFGLHNPEDIKIFLLSPAGETLTHEIGAELALDRAIEEERQLQIQEEITMQERRRGLLFHWLLEEEAEAQKAQNELIQMQEDKILKNDQVSPKSPPLEPKSGTKEAIKNYTEAIEKLQQDIKTLEQREEKLKTERAMLTEKHGTYNKGLEEFNAAQFEAQSEKQITEQIEELQKEADLISDKMMQPGLKDEDIYRLGNELNTVGLKIASLEDILAAKRQNKDPEKVYADINGNVKDSAGKDITKEDAAFVLSKDQKIEKDKDGNYYLLQREQELKNMAPEEIAQAKWDFQNKKKDLTVKVFSDAEGNVKDPEGNAITYDKAAFVLSKGQKIAKDKEGNYYLLKEGQDLETMSDSDKKQAKNDFQHNKNDLKIVKDVVKDVEKEELNLNTARSTQAKAEKLMMQNQLTLMQSARAKAEQSLNPALHMQPPNSTITTQSVGLGSIPQIQSKGPSPSISSPPQILAAAFVQTVNNGQKPVTWGSIFSNIKTIQDPQAQKETEKFFTDEFKKNLPEDKKNDLKNDKNPNSLIEKFKRLLEKAPVPETTMNDYLKHMSQFGQDAYKNDVTSELSPVEKQEQQVSTTLGRTN</sequence>
<gene>
    <name evidence="4" type="ORF">Ltuc_0767</name>
</gene>
<dbReference type="InterPro" id="IPR041463">
    <property type="entry name" value="LidA_long_CC"/>
</dbReference>
<feature type="compositionally biased region" description="Polar residues" evidence="2">
    <location>
        <begin position="631"/>
        <end position="641"/>
    </location>
</feature>
<dbReference type="Pfam" id="PF18641">
    <property type="entry name" value="LidA_Long_CC"/>
    <property type="match status" value="2"/>
</dbReference>
<dbReference type="Proteomes" id="UP000054693">
    <property type="component" value="Unassembled WGS sequence"/>
</dbReference>
<evidence type="ECO:0000256" key="2">
    <source>
        <dbReference type="SAM" id="MobiDB-lite"/>
    </source>
</evidence>
<name>A0A0W0ZV08_9GAMM</name>
<feature type="coiled-coil region" evidence="1">
    <location>
        <begin position="117"/>
        <end position="237"/>
    </location>
</feature>
<dbReference type="RefSeq" id="WP_058520008.1">
    <property type="nucleotide sequence ID" value="NZ_CAAAIP010000001.1"/>
</dbReference>
<comment type="caution">
    <text evidence="4">The sequence shown here is derived from an EMBL/GenBank/DDBJ whole genome shotgun (WGS) entry which is preliminary data.</text>
</comment>
<dbReference type="EMBL" id="LNZA01000001">
    <property type="protein sequence ID" value="KTD72920.1"/>
    <property type="molecule type" value="Genomic_DNA"/>
</dbReference>
<dbReference type="OrthoDB" id="5652472at2"/>
<evidence type="ECO:0000256" key="1">
    <source>
        <dbReference type="SAM" id="Coils"/>
    </source>
</evidence>
<evidence type="ECO:0000259" key="3">
    <source>
        <dbReference type="Pfam" id="PF18641"/>
    </source>
</evidence>
<feature type="domain" description="LidA long coiled-coil" evidence="3">
    <location>
        <begin position="373"/>
        <end position="469"/>
    </location>
</feature>
<keyword evidence="1" id="KW-0175">Coiled coil</keyword>
<accession>A0A0W0ZV08</accession>
<proteinExistence type="predicted"/>
<protein>
    <submittedName>
        <fullName evidence="4">Coiled coil protein</fullName>
    </submittedName>
</protein>
<dbReference type="Gene3D" id="3.30.450.390">
    <property type="match status" value="1"/>
</dbReference>
<organism evidence="4 5">
    <name type="scientific">Legionella tucsonensis</name>
    <dbReference type="NCBI Taxonomy" id="40335"/>
    <lineage>
        <taxon>Bacteria</taxon>
        <taxon>Pseudomonadati</taxon>
        <taxon>Pseudomonadota</taxon>
        <taxon>Gammaproteobacteria</taxon>
        <taxon>Legionellales</taxon>
        <taxon>Legionellaceae</taxon>
        <taxon>Legionella</taxon>
    </lineage>
</organism>
<reference evidence="4 5" key="1">
    <citation type="submission" date="2015-11" db="EMBL/GenBank/DDBJ databases">
        <title>Genomic analysis of 38 Legionella species identifies large and diverse effector repertoires.</title>
        <authorList>
            <person name="Burstein D."/>
            <person name="Amaro F."/>
            <person name="Zusman T."/>
            <person name="Lifshitz Z."/>
            <person name="Cohen O."/>
            <person name="Gilbert J.A."/>
            <person name="Pupko T."/>
            <person name="Shuman H.A."/>
            <person name="Segal G."/>
        </authorList>
    </citation>
    <scope>NUCLEOTIDE SEQUENCE [LARGE SCALE GENOMIC DNA]</scope>
    <source>
        <strain evidence="4 5">ATCC 49180</strain>
    </source>
</reference>
<keyword evidence="5" id="KW-1185">Reference proteome</keyword>
<feature type="region of interest" description="Disordered" evidence="2">
    <location>
        <begin position="616"/>
        <end position="641"/>
    </location>
</feature>
<dbReference type="STRING" id="40335.Ltuc_0767"/>
<dbReference type="AlphaFoldDB" id="A0A0W0ZV08"/>
<evidence type="ECO:0000313" key="4">
    <source>
        <dbReference type="EMBL" id="KTD72920.1"/>
    </source>
</evidence>
<dbReference type="PATRIC" id="fig|40335.7.peg.805"/>